<dbReference type="InterPro" id="IPR004399">
    <property type="entry name" value="HMP/HMP-P_kinase_dom"/>
</dbReference>
<dbReference type="FunFam" id="3.40.1190.20:FF:000003">
    <property type="entry name" value="Phosphomethylpyrimidine kinase ThiD"/>
    <property type="match status" value="1"/>
</dbReference>
<dbReference type="GO" id="GO:0008972">
    <property type="term" value="F:phosphomethylpyrimidine kinase activity"/>
    <property type="evidence" value="ECO:0007669"/>
    <property type="project" value="InterPro"/>
</dbReference>
<evidence type="ECO:0000256" key="5">
    <source>
        <dbReference type="ARBA" id="ARBA00022777"/>
    </source>
</evidence>
<dbReference type="GO" id="GO:0005829">
    <property type="term" value="C:cytosol"/>
    <property type="evidence" value="ECO:0007669"/>
    <property type="project" value="TreeGrafter"/>
</dbReference>
<dbReference type="GO" id="GO:0005524">
    <property type="term" value="F:ATP binding"/>
    <property type="evidence" value="ECO:0007669"/>
    <property type="project" value="UniProtKB-KW"/>
</dbReference>
<comment type="pathway">
    <text evidence="1">Cofactor biosynthesis; thiamine diphosphate biosynthesis.</text>
</comment>
<dbReference type="PANTHER" id="PTHR20858">
    <property type="entry name" value="PHOSPHOMETHYLPYRIMIDINE KINASE"/>
    <property type="match status" value="1"/>
</dbReference>
<keyword evidence="4" id="KW-0547">Nucleotide-binding</keyword>
<dbReference type="InterPro" id="IPR029056">
    <property type="entry name" value="Ribokinase-like"/>
</dbReference>
<sequence length="268" mass="28813">MNYKRVLSIAGSDPSGGAGIQADLKAISACGCFATTAITAIVDENTVGVYGVHPVPIDFVKGQIKSVLEDVGTDAIKIGMLHSSELIRAVKEAILPHQVKSIVLDPVMVATSGDKLLQDEAIATLQQELIPMVRIITPNIPEAEILSGLKINQQADLKKVAKALSCQQTVSVLLKAGHLTDDELIDVFYNAETDEFLELSSKRINTRNTHGTGCTFSSALAAFLAKQESLNDAVRHAKQYINQAIEKGAAYQIGKGNGPVHHFHNFWS</sequence>
<dbReference type="Proteomes" id="UP000294848">
    <property type="component" value="Unassembled WGS sequence"/>
</dbReference>
<dbReference type="EMBL" id="SNWI01000010">
    <property type="protein sequence ID" value="TDN97093.1"/>
    <property type="molecule type" value="Genomic_DNA"/>
</dbReference>
<protein>
    <recommendedName>
        <fullName evidence="2">hydroxymethylpyrimidine kinase</fullName>
        <ecNumber evidence="2">2.7.1.49</ecNumber>
    </recommendedName>
</protein>
<comment type="caution">
    <text evidence="8">The sequence shown here is derived from an EMBL/GenBank/DDBJ whole genome shotgun (WGS) entry which is preliminary data.</text>
</comment>
<dbReference type="InterPro" id="IPR013749">
    <property type="entry name" value="PM/HMP-P_kinase-1"/>
</dbReference>
<dbReference type="RefSeq" id="WP_133466413.1">
    <property type="nucleotide sequence ID" value="NZ_SNWI01000010.1"/>
</dbReference>
<dbReference type="AlphaFoldDB" id="A0A4R6GPM2"/>
<evidence type="ECO:0000256" key="3">
    <source>
        <dbReference type="ARBA" id="ARBA00022679"/>
    </source>
</evidence>
<dbReference type="EC" id="2.7.1.49" evidence="2"/>
<proteinExistence type="predicted"/>
<organism evidence="8 9">
    <name type="scientific">Sunxiuqinia elliptica</name>
    <dbReference type="NCBI Taxonomy" id="655355"/>
    <lineage>
        <taxon>Bacteria</taxon>
        <taxon>Pseudomonadati</taxon>
        <taxon>Bacteroidota</taxon>
        <taxon>Bacteroidia</taxon>
        <taxon>Marinilabiliales</taxon>
        <taxon>Prolixibacteraceae</taxon>
        <taxon>Sunxiuqinia</taxon>
    </lineage>
</organism>
<evidence type="ECO:0000313" key="8">
    <source>
        <dbReference type="EMBL" id="TDN97093.1"/>
    </source>
</evidence>
<dbReference type="PANTHER" id="PTHR20858:SF17">
    <property type="entry name" value="HYDROXYMETHYLPYRIMIDINE_PHOSPHOMETHYLPYRIMIDINE KINASE THI20-RELATED"/>
    <property type="match status" value="1"/>
</dbReference>
<gene>
    <name evidence="8" type="ORF">DET52_1107</name>
</gene>
<dbReference type="Gene3D" id="3.40.1190.20">
    <property type="match status" value="1"/>
</dbReference>
<keyword evidence="6" id="KW-0067">ATP-binding</keyword>
<evidence type="ECO:0000256" key="4">
    <source>
        <dbReference type="ARBA" id="ARBA00022741"/>
    </source>
</evidence>
<dbReference type="NCBIfam" id="TIGR00097">
    <property type="entry name" value="HMP-P_kinase"/>
    <property type="match status" value="1"/>
</dbReference>
<name>A0A4R6GPM2_9BACT</name>
<evidence type="ECO:0000256" key="1">
    <source>
        <dbReference type="ARBA" id="ARBA00004948"/>
    </source>
</evidence>
<dbReference type="GO" id="GO:0008902">
    <property type="term" value="F:hydroxymethylpyrimidine kinase activity"/>
    <property type="evidence" value="ECO:0007669"/>
    <property type="project" value="UniProtKB-EC"/>
</dbReference>
<evidence type="ECO:0000256" key="2">
    <source>
        <dbReference type="ARBA" id="ARBA00012135"/>
    </source>
</evidence>
<accession>A0A4R6GPM2</accession>
<dbReference type="Pfam" id="PF08543">
    <property type="entry name" value="Phos_pyr_kin"/>
    <property type="match status" value="1"/>
</dbReference>
<dbReference type="OrthoDB" id="9810880at2"/>
<evidence type="ECO:0000259" key="7">
    <source>
        <dbReference type="Pfam" id="PF08543"/>
    </source>
</evidence>
<keyword evidence="5 8" id="KW-0418">Kinase</keyword>
<dbReference type="SUPFAM" id="SSF53613">
    <property type="entry name" value="Ribokinase-like"/>
    <property type="match status" value="1"/>
</dbReference>
<feature type="domain" description="Pyridoxamine kinase/Phosphomethylpyrimidine kinase" evidence="7">
    <location>
        <begin position="13"/>
        <end position="261"/>
    </location>
</feature>
<keyword evidence="3" id="KW-0808">Transferase</keyword>
<dbReference type="GO" id="GO:0009228">
    <property type="term" value="P:thiamine biosynthetic process"/>
    <property type="evidence" value="ECO:0007669"/>
    <property type="project" value="InterPro"/>
</dbReference>
<evidence type="ECO:0000256" key="6">
    <source>
        <dbReference type="ARBA" id="ARBA00022840"/>
    </source>
</evidence>
<evidence type="ECO:0000313" key="9">
    <source>
        <dbReference type="Proteomes" id="UP000294848"/>
    </source>
</evidence>
<reference evidence="8 9" key="1">
    <citation type="submission" date="2019-03" db="EMBL/GenBank/DDBJ databases">
        <title>Freshwater and sediment microbial communities from various areas in North America, analyzing microbe dynamics in response to fracking.</title>
        <authorList>
            <person name="Lamendella R."/>
        </authorList>
    </citation>
    <scope>NUCLEOTIDE SEQUENCE [LARGE SCALE GENOMIC DNA]</scope>
    <source>
        <strain evidence="8 9">114D</strain>
    </source>
</reference>
<dbReference type="CDD" id="cd01169">
    <property type="entry name" value="HMPP_kinase"/>
    <property type="match status" value="1"/>
</dbReference>